<evidence type="ECO:0000313" key="10">
    <source>
        <dbReference type="Proteomes" id="UP001060164"/>
    </source>
</evidence>
<dbReference type="Gene3D" id="3.30.70.360">
    <property type="match status" value="2"/>
</dbReference>
<evidence type="ECO:0000256" key="6">
    <source>
        <dbReference type="ARBA" id="ARBA00022833"/>
    </source>
</evidence>
<evidence type="ECO:0000256" key="7">
    <source>
        <dbReference type="ARBA" id="ARBA00022997"/>
    </source>
</evidence>
<name>A0ABY5VIH1_9FIRM</name>
<accession>A0ABY5VIH1</accession>
<keyword evidence="4" id="KW-0479">Metal-binding</keyword>
<gene>
    <name evidence="9" type="primary">pepV</name>
    <name evidence="9" type="ORF">NQ502_01920</name>
</gene>
<sequence>MFMEKLESLKPVLLKTLKEFVSIRSVAGPAAPDAPFGTGVREALTYILDLARHDGFSVRDTDGYGGHIEFTGLTDEIVGIAGHLDVVSEGNASEWTTPPFEPVIRNGYLYGRGVIDDKGPLLACYYAMKALKDCGFSPAKTIRLIIGCDEETDWKGMEYYLRQESAPACGFSPDADFPVIHAEMGLLVCSLDKVFRTSCDAARNPDHIQLLSFTGGSAPNVTAGFASIILECGLRAADVTEYLTSWQNAHPDKTCTFESDKTSISITVGGKAAHGATPEKGLNAISMGFDLLSGLAFFTREVSEMIQFYNEHIGFDFHGERIGCGFSDEVSGKLVLNVGMIEWNASRFRLTLNIRYPVTADEDSVYAPLEELTSHAGLSVTRQDHLPPLYAAADTPLVAALMDVYRRHTGDTRTSPAATAGATYARAIPNTLAFGPLFPGEPDLCHQTDECVSVDHLMLAARIYADAIYSLSR</sequence>
<dbReference type="SUPFAM" id="SSF55031">
    <property type="entry name" value="Bacterial exopeptidase dimerisation domain"/>
    <property type="match status" value="1"/>
</dbReference>
<dbReference type="Gene3D" id="3.40.630.10">
    <property type="entry name" value="Zn peptidases"/>
    <property type="match status" value="1"/>
</dbReference>
<organism evidence="9 10">
    <name type="scientific">Ruminococcus gauvreauii</name>
    <dbReference type="NCBI Taxonomy" id="438033"/>
    <lineage>
        <taxon>Bacteria</taxon>
        <taxon>Bacillati</taxon>
        <taxon>Bacillota</taxon>
        <taxon>Clostridia</taxon>
        <taxon>Eubacteriales</taxon>
        <taxon>Oscillospiraceae</taxon>
        <taxon>Ruminococcus</taxon>
    </lineage>
</organism>
<evidence type="ECO:0000256" key="4">
    <source>
        <dbReference type="ARBA" id="ARBA00022723"/>
    </source>
</evidence>
<dbReference type="GO" id="GO:0016805">
    <property type="term" value="F:dipeptidase activity"/>
    <property type="evidence" value="ECO:0007669"/>
    <property type="project" value="UniProtKB-KW"/>
</dbReference>
<proteinExistence type="inferred from homology"/>
<evidence type="ECO:0000256" key="2">
    <source>
        <dbReference type="ARBA" id="ARBA00006247"/>
    </source>
</evidence>
<protein>
    <submittedName>
        <fullName evidence="9">Dipeptidase PepV</fullName>
        <ecNumber evidence="9">3.4.13.-</ecNumber>
    </submittedName>
</protein>
<dbReference type="Pfam" id="PF01546">
    <property type="entry name" value="Peptidase_M20"/>
    <property type="match status" value="1"/>
</dbReference>
<dbReference type="SUPFAM" id="SSF53187">
    <property type="entry name" value="Zn-dependent exopeptidases"/>
    <property type="match status" value="1"/>
</dbReference>
<dbReference type="EC" id="3.4.13.-" evidence="9"/>
<keyword evidence="3" id="KW-0645">Protease</keyword>
<evidence type="ECO:0000256" key="8">
    <source>
        <dbReference type="ARBA" id="ARBA00023049"/>
    </source>
</evidence>
<dbReference type="InterPro" id="IPR001261">
    <property type="entry name" value="ArgE/DapE_CS"/>
</dbReference>
<dbReference type="EMBL" id="CP102290">
    <property type="protein sequence ID" value="UWP59843.1"/>
    <property type="molecule type" value="Genomic_DNA"/>
</dbReference>
<keyword evidence="6" id="KW-0862">Zinc</keyword>
<keyword evidence="7 9" id="KW-0224">Dipeptidase</keyword>
<dbReference type="Proteomes" id="UP001060164">
    <property type="component" value="Chromosome"/>
</dbReference>
<evidence type="ECO:0000313" key="9">
    <source>
        <dbReference type="EMBL" id="UWP59843.1"/>
    </source>
</evidence>
<dbReference type="InterPro" id="IPR036264">
    <property type="entry name" value="Bact_exopeptidase_dim_dom"/>
</dbReference>
<dbReference type="InterPro" id="IPR050072">
    <property type="entry name" value="Peptidase_M20A"/>
</dbReference>
<dbReference type="NCBIfam" id="NF005591">
    <property type="entry name" value="PRK07318.1"/>
    <property type="match status" value="1"/>
</dbReference>
<dbReference type="PANTHER" id="PTHR43808:SF31">
    <property type="entry name" value="N-ACETYL-L-CITRULLINE DEACETYLASE"/>
    <property type="match status" value="1"/>
</dbReference>
<dbReference type="InterPro" id="IPR010964">
    <property type="entry name" value="M20A_pepV-rel"/>
</dbReference>
<dbReference type="PROSITE" id="PS00758">
    <property type="entry name" value="ARGE_DAPE_CPG2_1"/>
    <property type="match status" value="1"/>
</dbReference>
<dbReference type="PANTHER" id="PTHR43808">
    <property type="entry name" value="ACETYLORNITHINE DEACETYLASE"/>
    <property type="match status" value="1"/>
</dbReference>
<evidence type="ECO:0000256" key="1">
    <source>
        <dbReference type="ARBA" id="ARBA00001947"/>
    </source>
</evidence>
<reference evidence="9" key="1">
    <citation type="journal article" date="2022" name="Cell">
        <title>Design, construction, and in vivo augmentation of a complex gut microbiome.</title>
        <authorList>
            <person name="Cheng A.G."/>
            <person name="Ho P.Y."/>
            <person name="Aranda-Diaz A."/>
            <person name="Jain S."/>
            <person name="Yu F.B."/>
            <person name="Meng X."/>
            <person name="Wang M."/>
            <person name="Iakiviak M."/>
            <person name="Nagashima K."/>
            <person name="Zhao A."/>
            <person name="Murugkar P."/>
            <person name="Patil A."/>
            <person name="Atabakhsh K."/>
            <person name="Weakley A."/>
            <person name="Yan J."/>
            <person name="Brumbaugh A.R."/>
            <person name="Higginbottom S."/>
            <person name="Dimas A."/>
            <person name="Shiver A.L."/>
            <person name="Deutschbauer A."/>
            <person name="Neff N."/>
            <person name="Sonnenburg J.L."/>
            <person name="Huang K.C."/>
            <person name="Fischbach M.A."/>
        </authorList>
    </citation>
    <scope>NUCLEOTIDE SEQUENCE</scope>
    <source>
        <strain evidence="9">DSM 19829</strain>
    </source>
</reference>
<evidence type="ECO:0000256" key="3">
    <source>
        <dbReference type="ARBA" id="ARBA00022670"/>
    </source>
</evidence>
<comment type="cofactor">
    <cofactor evidence="1">
        <name>Zn(2+)</name>
        <dbReference type="ChEBI" id="CHEBI:29105"/>
    </cofactor>
</comment>
<evidence type="ECO:0000256" key="5">
    <source>
        <dbReference type="ARBA" id="ARBA00022801"/>
    </source>
</evidence>
<keyword evidence="5 9" id="KW-0378">Hydrolase</keyword>
<dbReference type="InterPro" id="IPR002933">
    <property type="entry name" value="Peptidase_M20"/>
</dbReference>
<keyword evidence="8" id="KW-0482">Metalloprotease</keyword>
<dbReference type="RefSeq" id="WP_028528104.1">
    <property type="nucleotide sequence ID" value="NZ_CABLBR010000007.1"/>
</dbReference>
<dbReference type="NCBIfam" id="TIGR01887">
    <property type="entry name" value="dipeptidaselike"/>
    <property type="match status" value="1"/>
</dbReference>
<dbReference type="CDD" id="cd03888">
    <property type="entry name" value="M20_PepV"/>
    <property type="match status" value="1"/>
</dbReference>
<keyword evidence="10" id="KW-1185">Reference proteome</keyword>
<comment type="similarity">
    <text evidence="2">Belongs to the peptidase M20A family.</text>
</comment>